<feature type="region of interest" description="Disordered" evidence="1">
    <location>
        <begin position="337"/>
        <end position="369"/>
    </location>
</feature>
<evidence type="ECO:0000313" key="2">
    <source>
        <dbReference type="EMBL" id="KAJ3573156.1"/>
    </source>
</evidence>
<dbReference type="AlphaFoldDB" id="A0AAD5VY31"/>
<proteinExistence type="predicted"/>
<keyword evidence="3" id="KW-1185">Reference proteome</keyword>
<dbReference type="EMBL" id="JANIEX010000113">
    <property type="protein sequence ID" value="KAJ3573156.1"/>
    <property type="molecule type" value="Genomic_DNA"/>
</dbReference>
<organism evidence="2 3">
    <name type="scientific">Leucocoprinus birnbaumii</name>
    <dbReference type="NCBI Taxonomy" id="56174"/>
    <lineage>
        <taxon>Eukaryota</taxon>
        <taxon>Fungi</taxon>
        <taxon>Dikarya</taxon>
        <taxon>Basidiomycota</taxon>
        <taxon>Agaricomycotina</taxon>
        <taxon>Agaricomycetes</taxon>
        <taxon>Agaricomycetidae</taxon>
        <taxon>Agaricales</taxon>
        <taxon>Agaricineae</taxon>
        <taxon>Agaricaceae</taxon>
        <taxon>Leucocoprinus</taxon>
    </lineage>
</organism>
<sequence length="439" mass="48741">MHTSHDIWHRSAHPALVAFREEYSIRWAFNYVLVLATFVSRSAFQLSRHSGFGYTAALLFSHHMICCSGGEDRLSKESSLYDLGFMKILWCLCTMVSSSLHDCKPITIPQIFHLHLHHHCLDMRWPKPPLVNALAKASKTAHNAEGKKKSKVRNQLMFSPLTPKRPLTEVSQAKKGASTLEDATNTTSLKITIPVLQPCMSLQFVGNIQSITNNMATNNGPQVSHVQANDEDSVDRDNMAVDSQVRDDLALAPAPVTASPPNNALHTFNEDLIDPCLRDTSQAIVRAVVPPLQHTFNEELIDPHLRDTSQAVAQAIASQTQALPHDSPDLNAQIVQADEGDGDNGWCSNEPSDMSDDEEAAVHPKKKKNKQEKEDYSFILGLMRGNEILGDIKRPRALPKPLTKSSFMSRRFRRALPLIVACLEVLAHQTGLYLTCAHA</sequence>
<evidence type="ECO:0000256" key="1">
    <source>
        <dbReference type="SAM" id="MobiDB-lite"/>
    </source>
</evidence>
<dbReference type="Proteomes" id="UP001213000">
    <property type="component" value="Unassembled WGS sequence"/>
</dbReference>
<protein>
    <submittedName>
        <fullName evidence="2">Uncharacterized protein</fullName>
    </submittedName>
</protein>
<name>A0AAD5VY31_9AGAR</name>
<evidence type="ECO:0000313" key="3">
    <source>
        <dbReference type="Proteomes" id="UP001213000"/>
    </source>
</evidence>
<reference evidence="2" key="1">
    <citation type="submission" date="2022-07" db="EMBL/GenBank/DDBJ databases">
        <title>Genome Sequence of Leucocoprinus birnbaumii.</title>
        <authorList>
            <person name="Buettner E."/>
        </authorList>
    </citation>
    <scope>NUCLEOTIDE SEQUENCE</scope>
    <source>
        <strain evidence="2">VT141</strain>
    </source>
</reference>
<accession>A0AAD5VY31</accession>
<gene>
    <name evidence="2" type="ORF">NP233_g2610</name>
</gene>
<comment type="caution">
    <text evidence="2">The sequence shown here is derived from an EMBL/GenBank/DDBJ whole genome shotgun (WGS) entry which is preliminary data.</text>
</comment>